<evidence type="ECO:0000313" key="2">
    <source>
        <dbReference type="EMBL" id="TNY24841.1"/>
    </source>
</evidence>
<reference evidence="2 3" key="1">
    <citation type="submission" date="2019-03" db="EMBL/GenBank/DDBJ databases">
        <title>Rhodosporidium diobovatum UCD-FST 08-225 genome sequencing, assembly, and annotation.</title>
        <authorList>
            <person name="Fakankun I.U."/>
            <person name="Fristensky B."/>
            <person name="Levin D.B."/>
        </authorList>
    </citation>
    <scope>NUCLEOTIDE SEQUENCE [LARGE SCALE GENOMIC DNA]</scope>
    <source>
        <strain evidence="2 3">UCD-FST 08-225</strain>
    </source>
</reference>
<dbReference type="Proteomes" id="UP000311382">
    <property type="component" value="Unassembled WGS sequence"/>
</dbReference>
<feature type="region of interest" description="Disordered" evidence="1">
    <location>
        <begin position="193"/>
        <end position="215"/>
    </location>
</feature>
<keyword evidence="3" id="KW-1185">Reference proteome</keyword>
<accession>A0A5C5GA61</accession>
<gene>
    <name evidence="2" type="ORF">DMC30DRAFT_386450</name>
</gene>
<protein>
    <submittedName>
        <fullName evidence="2">Uncharacterized protein</fullName>
    </submittedName>
</protein>
<name>A0A5C5GA61_9BASI</name>
<dbReference type="EMBL" id="SOZI01000001">
    <property type="protein sequence ID" value="TNY24841.1"/>
    <property type="molecule type" value="Genomic_DNA"/>
</dbReference>
<evidence type="ECO:0000256" key="1">
    <source>
        <dbReference type="SAM" id="MobiDB-lite"/>
    </source>
</evidence>
<sequence>MSFCPLARRSSSPPGPATPSSASASSGSAAAPAEEAEAEADKPCVGLVGDRSPPPPSAGDSLPPVAPAPAPVETVSPLRRLSRLTARGVLSVCSRSVFMYSSTSESDVASRAAASASAWALRAAACSALARASSRRRLSSRACLYDVTNVLKTEKNSSVLVMFFVSSPYSVKARWYVPSASCSVSLSAARRSSASRRKRNMRLGKPSSGWSDDRSAKSASRRFSSALCCSTKSTSALRTCLRSALNASAGFASSSRKPSVAGMVCVTVLARKCSSVRLLDADDLVSTSLLIDVTLKP</sequence>
<comment type="caution">
    <text evidence="2">The sequence shown here is derived from an EMBL/GenBank/DDBJ whole genome shotgun (WGS) entry which is preliminary data.</text>
</comment>
<evidence type="ECO:0000313" key="3">
    <source>
        <dbReference type="Proteomes" id="UP000311382"/>
    </source>
</evidence>
<organism evidence="2 3">
    <name type="scientific">Rhodotorula diobovata</name>
    <dbReference type="NCBI Taxonomy" id="5288"/>
    <lineage>
        <taxon>Eukaryota</taxon>
        <taxon>Fungi</taxon>
        <taxon>Dikarya</taxon>
        <taxon>Basidiomycota</taxon>
        <taxon>Pucciniomycotina</taxon>
        <taxon>Microbotryomycetes</taxon>
        <taxon>Sporidiobolales</taxon>
        <taxon>Sporidiobolaceae</taxon>
        <taxon>Rhodotorula</taxon>
    </lineage>
</organism>
<feature type="compositionally biased region" description="Low complexity" evidence="1">
    <location>
        <begin position="18"/>
        <end position="33"/>
    </location>
</feature>
<proteinExistence type="predicted"/>
<feature type="region of interest" description="Disordered" evidence="1">
    <location>
        <begin position="1"/>
        <end position="72"/>
    </location>
</feature>
<dbReference type="AlphaFoldDB" id="A0A5C5GA61"/>
<feature type="compositionally biased region" description="Basic residues" evidence="1">
    <location>
        <begin position="193"/>
        <end position="202"/>
    </location>
</feature>